<dbReference type="Proteomes" id="UP001286313">
    <property type="component" value="Unassembled WGS sequence"/>
</dbReference>
<accession>A0AAE1KM02</accession>
<proteinExistence type="predicted"/>
<feature type="compositionally biased region" description="Low complexity" evidence="2">
    <location>
        <begin position="128"/>
        <end position="142"/>
    </location>
</feature>
<dbReference type="AlphaFoldDB" id="A0AAE1KM02"/>
<sequence>MSEKLELDLEEQDFREFFDAHAQELTNDELRELEKQRKEVEEAEEEEVEMPTKHFQTKLMAQAFTLVDEALAIFESQDLNEERHTKVSSAVHDALKCYSVIYEEKRKAVTQSSLLRFFQRVDKRKETVPSTSQPVPSTSSTHTPKKLAKLSLMVPSSPITDDPSPISSPPASPSTPSRELSPSPTNPAEQV</sequence>
<evidence type="ECO:0000313" key="3">
    <source>
        <dbReference type="EMBL" id="KAK3876082.1"/>
    </source>
</evidence>
<organism evidence="3 4">
    <name type="scientific">Petrolisthes cinctipes</name>
    <name type="common">Flat porcelain crab</name>
    <dbReference type="NCBI Taxonomy" id="88211"/>
    <lineage>
        <taxon>Eukaryota</taxon>
        <taxon>Metazoa</taxon>
        <taxon>Ecdysozoa</taxon>
        <taxon>Arthropoda</taxon>
        <taxon>Crustacea</taxon>
        <taxon>Multicrustacea</taxon>
        <taxon>Malacostraca</taxon>
        <taxon>Eumalacostraca</taxon>
        <taxon>Eucarida</taxon>
        <taxon>Decapoda</taxon>
        <taxon>Pleocyemata</taxon>
        <taxon>Anomura</taxon>
        <taxon>Galatheoidea</taxon>
        <taxon>Porcellanidae</taxon>
        <taxon>Petrolisthes</taxon>
    </lineage>
</organism>
<reference evidence="3" key="1">
    <citation type="submission" date="2023-10" db="EMBL/GenBank/DDBJ databases">
        <title>Genome assemblies of two species of porcelain crab, Petrolisthes cinctipes and Petrolisthes manimaculis (Anomura: Porcellanidae).</title>
        <authorList>
            <person name="Angst P."/>
        </authorList>
    </citation>
    <scope>NUCLEOTIDE SEQUENCE</scope>
    <source>
        <strain evidence="3">PB745_01</strain>
        <tissue evidence="3">Gill</tissue>
    </source>
</reference>
<evidence type="ECO:0000256" key="1">
    <source>
        <dbReference type="SAM" id="Coils"/>
    </source>
</evidence>
<evidence type="ECO:0000313" key="4">
    <source>
        <dbReference type="Proteomes" id="UP001286313"/>
    </source>
</evidence>
<feature type="compositionally biased region" description="Low complexity" evidence="2">
    <location>
        <begin position="155"/>
        <end position="165"/>
    </location>
</feature>
<keyword evidence="1" id="KW-0175">Coiled coil</keyword>
<keyword evidence="4" id="KW-1185">Reference proteome</keyword>
<name>A0AAE1KM02_PETCI</name>
<evidence type="ECO:0000256" key="2">
    <source>
        <dbReference type="SAM" id="MobiDB-lite"/>
    </source>
</evidence>
<feature type="coiled-coil region" evidence="1">
    <location>
        <begin position="23"/>
        <end position="50"/>
    </location>
</feature>
<comment type="caution">
    <text evidence="3">The sequence shown here is derived from an EMBL/GenBank/DDBJ whole genome shotgun (WGS) entry which is preliminary data.</text>
</comment>
<feature type="region of interest" description="Disordered" evidence="2">
    <location>
        <begin position="125"/>
        <end position="191"/>
    </location>
</feature>
<gene>
    <name evidence="3" type="ORF">Pcinc_019094</name>
</gene>
<dbReference type="EMBL" id="JAWQEG010001874">
    <property type="protein sequence ID" value="KAK3876082.1"/>
    <property type="molecule type" value="Genomic_DNA"/>
</dbReference>
<protein>
    <submittedName>
        <fullName evidence="3">Uncharacterized protein</fullName>
    </submittedName>
</protein>
<feature type="compositionally biased region" description="Polar residues" evidence="2">
    <location>
        <begin position="178"/>
        <end position="191"/>
    </location>
</feature>